<dbReference type="EMBL" id="LGHB01000058">
    <property type="protein sequence ID" value="KUK94171.1"/>
    <property type="molecule type" value="Genomic_DNA"/>
</dbReference>
<accession>A0A101IFD3</accession>
<name>A0A101IFD3_9EURY</name>
<dbReference type="Proteomes" id="UP000053961">
    <property type="component" value="Unassembled WGS sequence"/>
</dbReference>
<evidence type="ECO:0000313" key="1">
    <source>
        <dbReference type="EMBL" id="KUK94171.1"/>
    </source>
</evidence>
<proteinExistence type="predicted"/>
<organism evidence="1 2">
    <name type="scientific">Methanothrix harundinacea</name>
    <dbReference type="NCBI Taxonomy" id="301375"/>
    <lineage>
        <taxon>Archaea</taxon>
        <taxon>Methanobacteriati</taxon>
        <taxon>Methanobacteriota</taxon>
        <taxon>Stenosarchaea group</taxon>
        <taxon>Methanomicrobia</taxon>
        <taxon>Methanotrichales</taxon>
        <taxon>Methanotrichaceae</taxon>
        <taxon>Methanothrix</taxon>
    </lineage>
</organism>
<evidence type="ECO:0000313" key="2">
    <source>
        <dbReference type="Proteomes" id="UP000053961"/>
    </source>
</evidence>
<reference evidence="2" key="1">
    <citation type="journal article" date="2015" name="MBio">
        <title>Genome-Resolved Metagenomic Analysis Reveals Roles for Candidate Phyla and Other Microbial Community Members in Biogeochemical Transformations in Oil Reservoirs.</title>
        <authorList>
            <person name="Hu P."/>
            <person name="Tom L."/>
            <person name="Singh A."/>
            <person name="Thomas B.C."/>
            <person name="Baker B.J."/>
            <person name="Piceno Y.M."/>
            <person name="Andersen G.L."/>
            <person name="Banfield J.F."/>
        </authorList>
    </citation>
    <scope>NUCLEOTIDE SEQUENCE [LARGE SCALE GENOMIC DNA]</scope>
</reference>
<sequence>MPGQTCRPEVLSIALIALLIYAATVPASGASTKEVLEGLTIEPHERWTTGAVKGWSAGDCIPFRFTVENRGSGPETAIFRLAFDHQRDGAIGIVSFESFVVPAGNIDGPYFQGGEGYYLWNVMIPADTTYVLLWCARTSEEAGSWSGASMHVSAKNGGSRDVPIMIKDLGDPRPPCRIVGPESVCEVRPMAIFSYGDEPTNLEFAWRLSSSNDDLGLWTESSIEIDWSIYPFGKYLLSLDVYKDQGGVLTRIESCCREVLYVESPAAFIEMVD</sequence>
<comment type="caution">
    <text evidence="1">The sequence shown here is derived from an EMBL/GenBank/DDBJ whole genome shotgun (WGS) entry which is preliminary data.</text>
</comment>
<dbReference type="PATRIC" id="fig|301375.6.peg.641"/>
<protein>
    <submittedName>
        <fullName evidence="1">Uncharacterized protein</fullName>
    </submittedName>
</protein>
<gene>
    <name evidence="1" type="ORF">XE07_2221</name>
</gene>
<dbReference type="AlphaFoldDB" id="A0A101IFD3"/>